<dbReference type="STRING" id="1619046.US42_C0005G0054"/>
<dbReference type="Pfam" id="PF00436">
    <property type="entry name" value="SSB"/>
    <property type="match status" value="1"/>
</dbReference>
<dbReference type="InterPro" id="IPR000424">
    <property type="entry name" value="Primosome_PriB/ssb"/>
</dbReference>
<evidence type="ECO:0000256" key="3">
    <source>
        <dbReference type="RuleBase" id="RU000524"/>
    </source>
</evidence>
<dbReference type="EMBL" id="LBSX01000005">
    <property type="protein sequence ID" value="KKQ27829.1"/>
    <property type="molecule type" value="Genomic_DNA"/>
</dbReference>
<name>A0A0G0IUI9_9BACT</name>
<dbReference type="SUPFAM" id="SSF50249">
    <property type="entry name" value="Nucleic acid-binding proteins"/>
    <property type="match status" value="1"/>
</dbReference>
<gene>
    <name evidence="4" type="ORF">US42_C0005G0054</name>
</gene>
<dbReference type="GO" id="GO:0006260">
    <property type="term" value="P:DNA replication"/>
    <property type="evidence" value="ECO:0007669"/>
    <property type="project" value="InterPro"/>
</dbReference>
<dbReference type="CDD" id="cd04496">
    <property type="entry name" value="SSB_OBF"/>
    <property type="match status" value="1"/>
</dbReference>
<dbReference type="PROSITE" id="PS50935">
    <property type="entry name" value="SSB"/>
    <property type="match status" value="1"/>
</dbReference>
<dbReference type="GO" id="GO:0009295">
    <property type="term" value="C:nucleoid"/>
    <property type="evidence" value="ECO:0007669"/>
    <property type="project" value="TreeGrafter"/>
</dbReference>
<proteinExistence type="inferred from homology"/>
<evidence type="ECO:0000313" key="5">
    <source>
        <dbReference type="Proteomes" id="UP000034849"/>
    </source>
</evidence>
<dbReference type="Gene3D" id="2.40.50.140">
    <property type="entry name" value="Nucleic acid-binding proteins"/>
    <property type="match status" value="1"/>
</dbReference>
<dbReference type="PATRIC" id="fig|1619046.3.peg.383"/>
<comment type="caution">
    <text evidence="4">The sequence shown here is derived from an EMBL/GenBank/DDBJ whole genome shotgun (WGS) entry which is preliminary data.</text>
</comment>
<evidence type="ECO:0000256" key="2">
    <source>
        <dbReference type="HAMAP-Rule" id="MF_00984"/>
    </source>
</evidence>
<accession>A0A0G0IUI9</accession>
<dbReference type="AlphaFoldDB" id="A0A0G0IUI9"/>
<dbReference type="Proteomes" id="UP000034849">
    <property type="component" value="Unassembled WGS sequence"/>
</dbReference>
<dbReference type="GO" id="GO:0003697">
    <property type="term" value="F:single-stranded DNA binding"/>
    <property type="evidence" value="ECO:0007669"/>
    <property type="project" value="UniProtKB-UniRule"/>
</dbReference>
<evidence type="ECO:0000256" key="1">
    <source>
        <dbReference type="ARBA" id="ARBA00023125"/>
    </source>
</evidence>
<evidence type="ECO:0000313" key="4">
    <source>
        <dbReference type="EMBL" id="KKQ27829.1"/>
    </source>
</evidence>
<comment type="caution">
    <text evidence="2">Lacks conserved residue(s) required for the propagation of feature annotation.</text>
</comment>
<dbReference type="InterPro" id="IPR011344">
    <property type="entry name" value="ssDNA-bd"/>
</dbReference>
<dbReference type="PANTHER" id="PTHR10302">
    <property type="entry name" value="SINGLE-STRANDED DNA-BINDING PROTEIN"/>
    <property type="match status" value="1"/>
</dbReference>
<dbReference type="InterPro" id="IPR012340">
    <property type="entry name" value="NA-bd_OB-fold"/>
</dbReference>
<protein>
    <recommendedName>
        <fullName evidence="2 3">Single-stranded DNA-binding protein</fullName>
        <shortName evidence="2">SSB</shortName>
    </recommendedName>
</protein>
<comment type="subunit">
    <text evidence="2">Homotetramer.</text>
</comment>
<reference evidence="4 5" key="1">
    <citation type="journal article" date="2015" name="Nature">
        <title>rRNA introns, odd ribosomes, and small enigmatic genomes across a large radiation of phyla.</title>
        <authorList>
            <person name="Brown C.T."/>
            <person name="Hug L.A."/>
            <person name="Thomas B.C."/>
            <person name="Sharon I."/>
            <person name="Castelle C.J."/>
            <person name="Singh A."/>
            <person name="Wilkins M.J."/>
            <person name="Williams K.H."/>
            <person name="Banfield J.F."/>
        </authorList>
    </citation>
    <scope>NUCLEOTIDE SEQUENCE [LARGE SCALE GENOMIC DNA]</scope>
</reference>
<dbReference type="HAMAP" id="MF_00984">
    <property type="entry name" value="SSB"/>
    <property type="match status" value="1"/>
</dbReference>
<sequence length="150" mass="16720">MDLNRATILGRLTRDPELKTTPNGKSVATIGLATNRVWTNAGTGAKEEKTEFHNCVLWGKLAEIAGQYLSKGRRLYVEGRLETRDWTGQDGVKRYRTEIVVDNMIMLDGPRGTETGNRPVAKVDYSEPALPTISADEVVEEEIKVEDIPF</sequence>
<dbReference type="NCBIfam" id="TIGR00621">
    <property type="entry name" value="ssb"/>
    <property type="match status" value="1"/>
</dbReference>
<organism evidence="4 5">
    <name type="scientific">Candidatus Magasanikbacteria bacterium GW2011_GWC2_37_14</name>
    <dbReference type="NCBI Taxonomy" id="1619046"/>
    <lineage>
        <taxon>Bacteria</taxon>
        <taxon>Candidatus Magasanikiibacteriota</taxon>
    </lineage>
</organism>
<keyword evidence="1 2" id="KW-0238">DNA-binding</keyword>
<dbReference type="PANTHER" id="PTHR10302:SF27">
    <property type="entry name" value="SINGLE-STRANDED DNA-BINDING PROTEIN"/>
    <property type="match status" value="1"/>
</dbReference>